<sequence>MRFTHRTYKFTKSLSSARTTRITASGKRSFADGPSWPGARRSFRSEGRTCARDRSQRSSPPVVSSPHPFNDDGNKLLSVHPQSPQSDARVARIIRFEEDKRFFGFLLQ</sequence>
<feature type="region of interest" description="Disordered" evidence="1">
    <location>
        <begin position="19"/>
        <end position="88"/>
    </location>
</feature>
<gene>
    <name evidence="2" type="ORF">AVEN_185355_1</name>
</gene>
<evidence type="ECO:0000313" key="2">
    <source>
        <dbReference type="EMBL" id="GBM67932.1"/>
    </source>
</evidence>
<feature type="compositionally biased region" description="Low complexity" evidence="1">
    <location>
        <begin position="58"/>
        <end position="68"/>
    </location>
</feature>
<evidence type="ECO:0000313" key="3">
    <source>
        <dbReference type="Proteomes" id="UP000499080"/>
    </source>
</evidence>
<organism evidence="2 3">
    <name type="scientific">Araneus ventricosus</name>
    <name type="common">Orbweaver spider</name>
    <name type="synonym">Epeira ventricosa</name>
    <dbReference type="NCBI Taxonomy" id="182803"/>
    <lineage>
        <taxon>Eukaryota</taxon>
        <taxon>Metazoa</taxon>
        <taxon>Ecdysozoa</taxon>
        <taxon>Arthropoda</taxon>
        <taxon>Chelicerata</taxon>
        <taxon>Arachnida</taxon>
        <taxon>Araneae</taxon>
        <taxon>Araneomorphae</taxon>
        <taxon>Entelegynae</taxon>
        <taxon>Araneoidea</taxon>
        <taxon>Araneidae</taxon>
        <taxon>Araneus</taxon>
    </lineage>
</organism>
<protein>
    <submittedName>
        <fullName evidence="2">Uncharacterized protein</fullName>
    </submittedName>
</protein>
<name>A0A4Y2HRN0_ARAVE</name>
<accession>A0A4Y2HRN0</accession>
<reference evidence="2 3" key="1">
    <citation type="journal article" date="2019" name="Sci. Rep.">
        <title>Orb-weaving spider Araneus ventricosus genome elucidates the spidroin gene catalogue.</title>
        <authorList>
            <person name="Kono N."/>
            <person name="Nakamura H."/>
            <person name="Ohtoshi R."/>
            <person name="Moran D.A.P."/>
            <person name="Shinohara A."/>
            <person name="Yoshida Y."/>
            <person name="Fujiwara M."/>
            <person name="Mori M."/>
            <person name="Tomita M."/>
            <person name="Arakawa K."/>
        </authorList>
    </citation>
    <scope>NUCLEOTIDE SEQUENCE [LARGE SCALE GENOMIC DNA]</scope>
</reference>
<dbReference type="AlphaFoldDB" id="A0A4Y2HRN0"/>
<evidence type="ECO:0000256" key="1">
    <source>
        <dbReference type="SAM" id="MobiDB-lite"/>
    </source>
</evidence>
<keyword evidence="3" id="KW-1185">Reference proteome</keyword>
<dbReference type="Proteomes" id="UP000499080">
    <property type="component" value="Unassembled WGS sequence"/>
</dbReference>
<comment type="caution">
    <text evidence="2">The sequence shown here is derived from an EMBL/GenBank/DDBJ whole genome shotgun (WGS) entry which is preliminary data.</text>
</comment>
<proteinExistence type="predicted"/>
<feature type="compositionally biased region" description="Basic and acidic residues" evidence="1">
    <location>
        <begin position="43"/>
        <end position="56"/>
    </location>
</feature>
<dbReference type="EMBL" id="BGPR01002113">
    <property type="protein sequence ID" value="GBM67932.1"/>
    <property type="molecule type" value="Genomic_DNA"/>
</dbReference>